<comment type="caution">
    <text evidence="2">The sequence shown here is derived from an EMBL/GenBank/DDBJ whole genome shotgun (WGS) entry which is preliminary data.</text>
</comment>
<feature type="compositionally biased region" description="Low complexity" evidence="1">
    <location>
        <begin position="15"/>
        <end position="24"/>
    </location>
</feature>
<proteinExistence type="predicted"/>
<gene>
    <name evidence="2" type="ORF">JZ751_025758</name>
</gene>
<accession>A0A8T2NDG9</accession>
<evidence type="ECO:0000313" key="2">
    <source>
        <dbReference type="EMBL" id="KAG9338523.1"/>
    </source>
</evidence>
<sequence>MRKSETGHQRKMQTNRLPLNPLNLQPLPRVDITHLAGGKAAVTGTPEVASFPRVEDHRLCFGTDRQGVLPPAGRCQRRTAAWLLKGLEREEGEVTRGKRDRK</sequence>
<reference evidence="2" key="1">
    <citation type="thesis" date="2021" institute="BYU ScholarsArchive" country="Provo, UT, USA">
        <title>Applications of and Algorithms for Genome Assembly and Genomic Analyses with an Emphasis on Marine Teleosts.</title>
        <authorList>
            <person name="Pickett B.D."/>
        </authorList>
    </citation>
    <scope>NUCLEOTIDE SEQUENCE</scope>
    <source>
        <strain evidence="2">HI-2016</strain>
    </source>
</reference>
<name>A0A8T2NDG9_9TELE</name>
<dbReference type="AlphaFoldDB" id="A0A8T2NDG9"/>
<dbReference type="Proteomes" id="UP000824540">
    <property type="component" value="Unassembled WGS sequence"/>
</dbReference>
<protein>
    <submittedName>
        <fullName evidence="2">Uncharacterized protein</fullName>
    </submittedName>
</protein>
<organism evidence="2 3">
    <name type="scientific">Albula glossodonta</name>
    <name type="common">roundjaw bonefish</name>
    <dbReference type="NCBI Taxonomy" id="121402"/>
    <lineage>
        <taxon>Eukaryota</taxon>
        <taxon>Metazoa</taxon>
        <taxon>Chordata</taxon>
        <taxon>Craniata</taxon>
        <taxon>Vertebrata</taxon>
        <taxon>Euteleostomi</taxon>
        <taxon>Actinopterygii</taxon>
        <taxon>Neopterygii</taxon>
        <taxon>Teleostei</taxon>
        <taxon>Albuliformes</taxon>
        <taxon>Albulidae</taxon>
        <taxon>Albula</taxon>
    </lineage>
</organism>
<feature type="region of interest" description="Disordered" evidence="1">
    <location>
        <begin position="1"/>
        <end position="24"/>
    </location>
</feature>
<dbReference type="EMBL" id="JAFBMS010000066">
    <property type="protein sequence ID" value="KAG9338523.1"/>
    <property type="molecule type" value="Genomic_DNA"/>
</dbReference>
<keyword evidence="3" id="KW-1185">Reference proteome</keyword>
<evidence type="ECO:0000256" key="1">
    <source>
        <dbReference type="SAM" id="MobiDB-lite"/>
    </source>
</evidence>
<evidence type="ECO:0000313" key="3">
    <source>
        <dbReference type="Proteomes" id="UP000824540"/>
    </source>
</evidence>